<dbReference type="InterPro" id="IPR032710">
    <property type="entry name" value="NTF2-like_dom_sf"/>
</dbReference>
<keyword evidence="4" id="KW-1185">Reference proteome</keyword>
<keyword evidence="1" id="KW-0732">Signal</keyword>
<dbReference type="RefSeq" id="WP_321563379.1">
    <property type="nucleotide sequence ID" value="NZ_CP139558.1"/>
</dbReference>
<evidence type="ECO:0000313" key="4">
    <source>
        <dbReference type="Proteomes" id="UP001324380"/>
    </source>
</evidence>
<organism evidence="3 4">
    <name type="scientific">Mucilaginibacter sabulilitoris</name>
    <dbReference type="NCBI Taxonomy" id="1173583"/>
    <lineage>
        <taxon>Bacteria</taxon>
        <taxon>Pseudomonadati</taxon>
        <taxon>Bacteroidota</taxon>
        <taxon>Sphingobacteriia</taxon>
        <taxon>Sphingobacteriales</taxon>
        <taxon>Sphingobacteriaceae</taxon>
        <taxon>Mucilaginibacter</taxon>
    </lineage>
</organism>
<evidence type="ECO:0000313" key="3">
    <source>
        <dbReference type="EMBL" id="WPU94255.1"/>
    </source>
</evidence>
<protein>
    <submittedName>
        <fullName evidence="3">Nuclear transport factor 2 family protein</fullName>
    </submittedName>
</protein>
<dbReference type="Proteomes" id="UP001324380">
    <property type="component" value="Chromosome"/>
</dbReference>
<dbReference type="InterPro" id="IPR027843">
    <property type="entry name" value="DUF4440"/>
</dbReference>
<feature type="chain" id="PRO_5047235492" evidence="1">
    <location>
        <begin position="20"/>
        <end position="144"/>
    </location>
</feature>
<evidence type="ECO:0000259" key="2">
    <source>
        <dbReference type="Pfam" id="PF14534"/>
    </source>
</evidence>
<accession>A0ABZ0TSX4</accession>
<dbReference type="Gene3D" id="3.10.450.50">
    <property type="match status" value="1"/>
</dbReference>
<feature type="signal peptide" evidence="1">
    <location>
        <begin position="1"/>
        <end position="19"/>
    </location>
</feature>
<name>A0ABZ0TSX4_9SPHI</name>
<dbReference type="SUPFAM" id="SSF54427">
    <property type="entry name" value="NTF2-like"/>
    <property type="match status" value="1"/>
</dbReference>
<evidence type="ECO:0000256" key="1">
    <source>
        <dbReference type="SAM" id="SignalP"/>
    </source>
</evidence>
<sequence>MKYGILFLLLSLSMQVASAQEADIKKLKELNEKWIASFVTRDTATMRGIYADNMELVSPGGKIFHKKDLLKNLLSTDQEFISSKVDSVRVRIFGSIGLVNATSTVHGKAAQKEFTVTTCYLDVYEKRNGRWYAVASQVTVPDNQ</sequence>
<dbReference type="EMBL" id="CP139558">
    <property type="protein sequence ID" value="WPU94255.1"/>
    <property type="molecule type" value="Genomic_DNA"/>
</dbReference>
<dbReference type="Pfam" id="PF14534">
    <property type="entry name" value="DUF4440"/>
    <property type="match status" value="1"/>
</dbReference>
<proteinExistence type="predicted"/>
<feature type="domain" description="DUF4440" evidence="2">
    <location>
        <begin position="28"/>
        <end position="131"/>
    </location>
</feature>
<reference evidence="3 4" key="1">
    <citation type="submission" date="2023-11" db="EMBL/GenBank/DDBJ databases">
        <title>Analysis of the Genomes of Mucilaginibacter gossypii cycad 4 and M. sabulilitoris SNA2: microbes with the potential for plant growth promotion.</title>
        <authorList>
            <person name="Hirsch A.M."/>
            <person name="Humm E."/>
            <person name="Rubbi M."/>
            <person name="Del Vecchio G."/>
            <person name="Ha S.M."/>
            <person name="Pellegrini M."/>
            <person name="Gunsalus R.P."/>
        </authorList>
    </citation>
    <scope>NUCLEOTIDE SEQUENCE [LARGE SCALE GENOMIC DNA]</scope>
    <source>
        <strain evidence="3 4">SNA2</strain>
    </source>
</reference>
<gene>
    <name evidence="3" type="ORF">SNE25_01785</name>
</gene>